<dbReference type="InterPro" id="IPR013087">
    <property type="entry name" value="Znf_C2H2_type"/>
</dbReference>
<keyword evidence="1" id="KW-0479">Metal-binding</keyword>
<protein>
    <recommendedName>
        <fullName evidence="3">C2H2-type domain-containing protein</fullName>
    </recommendedName>
</protein>
<dbReference type="PANTHER" id="PTHR21385">
    <property type="entry name" value="ZINC FINGER PROTEIN-RELATED"/>
    <property type="match status" value="1"/>
</dbReference>
<sequence length="213" mass="25132">MPQECPLSFTTDVYALQEQQKLEESSSKWVCQFCGKAFYEEHFLDMHFENRHADYIRKGSNVVCLADFCHIFRCDVVSGRSVPEYWDRALCHDKMLKKYRAECVAMMQKCTPKLADSSRQKEISAALNHLVCDFLTCDKYWERKESEMGPIHTMIYIFAVFILVFALMVYYTVAYSHFYTDDSLLILMGYEKARPKVLLPPKHQQLRYRPTVR</sequence>
<feature type="domain" description="C2H2-type" evidence="3">
    <location>
        <begin position="29"/>
        <end position="53"/>
    </location>
</feature>
<dbReference type="EMBL" id="JAODUO010000118">
    <property type="protein sequence ID" value="KAK2188962.1"/>
    <property type="molecule type" value="Genomic_DNA"/>
</dbReference>
<dbReference type="AlphaFoldDB" id="A0AAD9P6B2"/>
<evidence type="ECO:0000313" key="5">
    <source>
        <dbReference type="Proteomes" id="UP001209878"/>
    </source>
</evidence>
<name>A0AAD9P6B2_RIDPI</name>
<keyword evidence="2" id="KW-1133">Transmembrane helix</keyword>
<dbReference type="PROSITE" id="PS00028">
    <property type="entry name" value="ZINC_FINGER_C2H2_1"/>
    <property type="match status" value="1"/>
</dbReference>
<evidence type="ECO:0000313" key="4">
    <source>
        <dbReference type="EMBL" id="KAK2188962.1"/>
    </source>
</evidence>
<evidence type="ECO:0000256" key="1">
    <source>
        <dbReference type="PROSITE-ProRule" id="PRU00042"/>
    </source>
</evidence>
<dbReference type="Proteomes" id="UP001209878">
    <property type="component" value="Unassembled WGS sequence"/>
</dbReference>
<comment type="caution">
    <text evidence="4">The sequence shown here is derived from an EMBL/GenBank/DDBJ whole genome shotgun (WGS) entry which is preliminary data.</text>
</comment>
<keyword evidence="1" id="KW-0862">Zinc</keyword>
<keyword evidence="2" id="KW-0812">Transmembrane</keyword>
<proteinExistence type="predicted"/>
<feature type="transmembrane region" description="Helical" evidence="2">
    <location>
        <begin position="153"/>
        <end position="173"/>
    </location>
</feature>
<gene>
    <name evidence="4" type="ORF">NP493_119g08005</name>
</gene>
<keyword evidence="5" id="KW-1185">Reference proteome</keyword>
<evidence type="ECO:0000256" key="2">
    <source>
        <dbReference type="SAM" id="Phobius"/>
    </source>
</evidence>
<keyword evidence="2" id="KW-0472">Membrane</keyword>
<keyword evidence="1" id="KW-0863">Zinc-finger</keyword>
<dbReference type="GO" id="GO:0008270">
    <property type="term" value="F:zinc ion binding"/>
    <property type="evidence" value="ECO:0007669"/>
    <property type="project" value="UniProtKB-KW"/>
</dbReference>
<reference evidence="4" key="1">
    <citation type="journal article" date="2023" name="Mol. Biol. Evol.">
        <title>Third-Generation Sequencing Reveals the Adaptive Role of the Epigenome in Three Deep-Sea Polychaetes.</title>
        <authorList>
            <person name="Perez M."/>
            <person name="Aroh O."/>
            <person name="Sun Y."/>
            <person name="Lan Y."/>
            <person name="Juniper S.K."/>
            <person name="Young C.R."/>
            <person name="Angers B."/>
            <person name="Qian P.Y."/>
        </authorList>
    </citation>
    <scope>NUCLEOTIDE SEQUENCE</scope>
    <source>
        <strain evidence="4">R07B-5</strain>
    </source>
</reference>
<evidence type="ECO:0000259" key="3">
    <source>
        <dbReference type="PROSITE" id="PS50157"/>
    </source>
</evidence>
<dbReference type="PROSITE" id="PS50157">
    <property type="entry name" value="ZINC_FINGER_C2H2_2"/>
    <property type="match status" value="1"/>
</dbReference>
<accession>A0AAD9P6B2</accession>
<dbReference type="PANTHER" id="PTHR21385:SF0">
    <property type="entry name" value="RE51073P"/>
    <property type="match status" value="1"/>
</dbReference>
<organism evidence="4 5">
    <name type="scientific">Ridgeia piscesae</name>
    <name type="common">Tubeworm</name>
    <dbReference type="NCBI Taxonomy" id="27915"/>
    <lineage>
        <taxon>Eukaryota</taxon>
        <taxon>Metazoa</taxon>
        <taxon>Spiralia</taxon>
        <taxon>Lophotrochozoa</taxon>
        <taxon>Annelida</taxon>
        <taxon>Polychaeta</taxon>
        <taxon>Sedentaria</taxon>
        <taxon>Canalipalpata</taxon>
        <taxon>Sabellida</taxon>
        <taxon>Siboglinidae</taxon>
        <taxon>Ridgeia</taxon>
    </lineage>
</organism>